<proteinExistence type="predicted"/>
<reference evidence="2 3" key="1">
    <citation type="journal article" date="2017" name="ISME J.">
        <title>An acid-tolerant ammonia-oxidizing ?-proteobacterium from soil.</title>
        <authorList>
            <person name="Hayatsu M."/>
            <person name="Tago K."/>
            <person name="Uchiyama I."/>
            <person name="Toyoda A."/>
            <person name="Wang Y."/>
            <person name="Shimomura Y."/>
            <person name="Okubo T."/>
            <person name="Kurisu F."/>
            <person name="Hirono Y."/>
            <person name="Nonaka K."/>
            <person name="Akiyama H."/>
            <person name="Itoh T."/>
            <person name="Takami H."/>
        </authorList>
    </citation>
    <scope>NUCLEOTIDE SEQUENCE [LARGE SCALE GENOMIC DNA]</scope>
    <source>
        <strain evidence="2 3">TAO100</strain>
    </source>
</reference>
<evidence type="ECO:0000256" key="1">
    <source>
        <dbReference type="SAM" id="SignalP"/>
    </source>
</evidence>
<keyword evidence="1" id="KW-0732">Signal</keyword>
<dbReference type="KEGG" id="ntt:TAO_1169"/>
<dbReference type="Proteomes" id="UP000243679">
    <property type="component" value="Chromosome"/>
</dbReference>
<sequence length="177" mass="20835">MNKYMMIFYLLIFSSDVFAAKIEQEIDSESQERVISYSAKSDYGRYGVMIKLRDAGKPDVMLFNSVDTIKKFCGNGHHRFFLNDRPVKGVGENRFKEVTKEKLVVDYMSGWKKAQYTYSVYTDIVHISAQDWVNIINTQPRISFERCGKLEKRSKLFFKKAKFEEFLNTYRKLLPSK</sequence>
<evidence type="ECO:0000313" key="2">
    <source>
        <dbReference type="EMBL" id="BAW80539.1"/>
    </source>
</evidence>
<evidence type="ECO:0000313" key="3">
    <source>
        <dbReference type="Proteomes" id="UP000243679"/>
    </source>
</evidence>
<dbReference type="EMBL" id="AP014836">
    <property type="protein sequence ID" value="BAW80539.1"/>
    <property type="molecule type" value="Genomic_DNA"/>
</dbReference>
<keyword evidence="3" id="KW-1185">Reference proteome</keyword>
<feature type="chain" id="PRO_5012207940" evidence="1">
    <location>
        <begin position="20"/>
        <end position="177"/>
    </location>
</feature>
<protein>
    <submittedName>
        <fullName evidence="2">Uncharacterized protein</fullName>
    </submittedName>
</protein>
<dbReference type="AlphaFoldDB" id="A0A1Q2SN61"/>
<organism evidence="2 3">
    <name type="scientific">Candidatus Nitrosoglobus terrae</name>
    <dbReference type="NCBI Taxonomy" id="1630141"/>
    <lineage>
        <taxon>Bacteria</taxon>
        <taxon>Pseudomonadati</taxon>
        <taxon>Pseudomonadota</taxon>
        <taxon>Gammaproteobacteria</taxon>
        <taxon>Chromatiales</taxon>
        <taxon>Chromatiaceae</taxon>
        <taxon>Candidatus Nitrosoglobus</taxon>
    </lineage>
</organism>
<dbReference type="RefSeq" id="WP_096527078.1">
    <property type="nucleotide sequence ID" value="NZ_AP014836.1"/>
</dbReference>
<feature type="signal peptide" evidence="1">
    <location>
        <begin position="1"/>
        <end position="19"/>
    </location>
</feature>
<accession>A0A1Q2SN61</accession>
<gene>
    <name evidence="2" type="ORF">TAO_1169</name>
</gene>
<name>A0A1Q2SN61_9GAMM</name>